<name>A0A9W8LT11_9FUNG</name>
<feature type="compositionally biased region" description="Polar residues" evidence="2">
    <location>
        <begin position="1"/>
        <end position="26"/>
    </location>
</feature>
<organism evidence="3 4">
    <name type="scientific">Coemansia guatemalensis</name>
    <dbReference type="NCBI Taxonomy" id="2761395"/>
    <lineage>
        <taxon>Eukaryota</taxon>
        <taxon>Fungi</taxon>
        <taxon>Fungi incertae sedis</taxon>
        <taxon>Zoopagomycota</taxon>
        <taxon>Kickxellomycotina</taxon>
        <taxon>Kickxellomycetes</taxon>
        <taxon>Kickxellales</taxon>
        <taxon>Kickxellaceae</taxon>
        <taxon>Coemansia</taxon>
    </lineage>
</organism>
<evidence type="ECO:0000313" key="3">
    <source>
        <dbReference type="EMBL" id="KAJ2800131.1"/>
    </source>
</evidence>
<dbReference type="OrthoDB" id="5580120at2759"/>
<evidence type="ECO:0000256" key="1">
    <source>
        <dbReference type="SAM" id="Coils"/>
    </source>
</evidence>
<proteinExistence type="predicted"/>
<feature type="compositionally biased region" description="Polar residues" evidence="2">
    <location>
        <begin position="133"/>
        <end position="142"/>
    </location>
</feature>
<feature type="compositionally biased region" description="Polar residues" evidence="2">
    <location>
        <begin position="78"/>
        <end position="120"/>
    </location>
</feature>
<feature type="coiled-coil region" evidence="1">
    <location>
        <begin position="230"/>
        <end position="257"/>
    </location>
</feature>
<dbReference type="Proteomes" id="UP001140094">
    <property type="component" value="Unassembled WGS sequence"/>
</dbReference>
<keyword evidence="4" id="KW-1185">Reference proteome</keyword>
<dbReference type="AlphaFoldDB" id="A0A9W8LT11"/>
<comment type="caution">
    <text evidence="3">The sequence shown here is derived from an EMBL/GenBank/DDBJ whole genome shotgun (WGS) entry which is preliminary data.</text>
</comment>
<sequence length="391" mass="41785">MAPVTRRQSGRLTGNSAAGEIRNSNAEPAAQRDRIGAAGSRVAGGSRGGGRVAKPERKGRIIASRYKAGATKPRAAAEQSTATPKPTASVRTSTNAAPVSRQATPARTAKGSDSANSNTARGRVASTAPPPQNTSTSASQIRPTVAKENERQSQAAITPRPVPAASVNSQATEARVARRASRRTTTAPGSRALAAAAVAVTPGVASGTYSTYLQWLMIEARSQIEYDAAKAAAQSELERLTSEAEAAKRALVSEQRRLKLMREHAALSIWMRDNRKHLADMNEQVNSVRSAYTKFGESLAQTTHAMPISDVYFSDTQSLERDIEGFVDAVGQNFPADSEDVQNLFLAAGKLGQYYKGQQQEQELLSECQRLRQSLEHTTALAISRDLEAGR</sequence>
<evidence type="ECO:0000313" key="4">
    <source>
        <dbReference type="Proteomes" id="UP001140094"/>
    </source>
</evidence>
<dbReference type="EMBL" id="JANBUO010001044">
    <property type="protein sequence ID" value="KAJ2800131.1"/>
    <property type="molecule type" value="Genomic_DNA"/>
</dbReference>
<gene>
    <name evidence="3" type="ORF">H4R20_004175</name>
</gene>
<protein>
    <submittedName>
        <fullName evidence="3">Uncharacterized protein</fullName>
    </submittedName>
</protein>
<evidence type="ECO:0000256" key="2">
    <source>
        <dbReference type="SAM" id="MobiDB-lite"/>
    </source>
</evidence>
<feature type="region of interest" description="Disordered" evidence="2">
    <location>
        <begin position="1"/>
        <end position="189"/>
    </location>
</feature>
<reference evidence="3" key="1">
    <citation type="submission" date="2022-07" db="EMBL/GenBank/DDBJ databases">
        <title>Phylogenomic reconstructions and comparative analyses of Kickxellomycotina fungi.</title>
        <authorList>
            <person name="Reynolds N.K."/>
            <person name="Stajich J.E."/>
            <person name="Barry K."/>
            <person name="Grigoriev I.V."/>
            <person name="Crous P."/>
            <person name="Smith M.E."/>
        </authorList>
    </citation>
    <scope>NUCLEOTIDE SEQUENCE</scope>
    <source>
        <strain evidence="3">NRRL 1565</strain>
    </source>
</reference>
<accession>A0A9W8LT11</accession>
<keyword evidence="1" id="KW-0175">Coiled coil</keyword>